<protein>
    <submittedName>
        <fullName evidence="2">Thiol-disulfide oxidoreductase resA</fullName>
    </submittedName>
</protein>
<dbReference type="EMBL" id="CP022388">
    <property type="protein sequence ID" value="ATA92821.1"/>
    <property type="molecule type" value="Genomic_DNA"/>
</dbReference>
<dbReference type="GO" id="GO:0016491">
    <property type="term" value="F:oxidoreductase activity"/>
    <property type="evidence" value="ECO:0007669"/>
    <property type="project" value="InterPro"/>
</dbReference>
<dbReference type="InterPro" id="IPR050553">
    <property type="entry name" value="Thioredoxin_ResA/DsbE_sf"/>
</dbReference>
<name>A0A250G6J2_9FLAO</name>
<dbReference type="PANTHER" id="PTHR42852">
    <property type="entry name" value="THIOL:DISULFIDE INTERCHANGE PROTEIN DSBE"/>
    <property type="match status" value="1"/>
</dbReference>
<gene>
    <name evidence="2" type="ORF">CGC56_08240</name>
</gene>
<dbReference type="Gene3D" id="3.40.30.10">
    <property type="entry name" value="Glutaredoxin"/>
    <property type="match status" value="1"/>
</dbReference>
<accession>A0A250G6J2</accession>
<dbReference type="GO" id="GO:0016209">
    <property type="term" value="F:antioxidant activity"/>
    <property type="evidence" value="ECO:0007669"/>
    <property type="project" value="InterPro"/>
</dbReference>
<dbReference type="SUPFAM" id="SSF52833">
    <property type="entry name" value="Thioredoxin-like"/>
    <property type="match status" value="1"/>
</dbReference>
<dbReference type="Proteomes" id="UP000243136">
    <property type="component" value="Chromosome"/>
</dbReference>
<dbReference type="InterPro" id="IPR036249">
    <property type="entry name" value="Thioredoxin-like_sf"/>
</dbReference>
<dbReference type="PROSITE" id="PS51352">
    <property type="entry name" value="THIOREDOXIN_2"/>
    <property type="match status" value="1"/>
</dbReference>
<organism evidence="2 3">
    <name type="scientific">Capnocytophaga canimorsus</name>
    <dbReference type="NCBI Taxonomy" id="28188"/>
    <lineage>
        <taxon>Bacteria</taxon>
        <taxon>Pseudomonadati</taxon>
        <taxon>Bacteroidota</taxon>
        <taxon>Flavobacteriia</taxon>
        <taxon>Flavobacteriales</taxon>
        <taxon>Flavobacteriaceae</taxon>
        <taxon>Capnocytophaga</taxon>
    </lineage>
</organism>
<evidence type="ECO:0000313" key="3">
    <source>
        <dbReference type="Proteomes" id="UP000243136"/>
    </source>
</evidence>
<dbReference type="AlphaFoldDB" id="A0A250G6J2"/>
<dbReference type="PANTHER" id="PTHR42852:SF17">
    <property type="entry name" value="THIOREDOXIN-LIKE PROTEIN HI_1115"/>
    <property type="match status" value="1"/>
</dbReference>
<sequence length="375" mass="43692">MKKKIILSSCLILLGIPLLRAQLTMSQRIEYSELASPKDKKLFFIDYWATWCAPCITVASYLTTLQEQFRDDLYVISLTQESPDVVKPFLQKHYSKLAVSIDYEGENFKKHKVRALPYGVLLNAQGEVLWKGNPANITANMIRGFLSKNARTVPIYDFLKYSSYTTDNEVDIVLKGDYKLIETNLRKSSFSVIERNKNITLIRGNLSQIFAYLLKINQKQIFIENDDITYELLIKNNLNSLENEKAIFHLLLKDLKMNMFEKSTSGRVFVVDLPENTSKYWDNNQIGWGEQNSKFLIDDTQFSADDISVFDFIYKLSELSEAPIVLKNSRKNSEQLFDWEVHYKFFDLMKSNLNDFGITVEERTENYPIYIIERI</sequence>
<dbReference type="CDD" id="cd02966">
    <property type="entry name" value="TlpA_like_family"/>
    <property type="match status" value="1"/>
</dbReference>
<dbReference type="RefSeq" id="WP_095917974.1">
    <property type="nucleotide sequence ID" value="NZ_CP022388.1"/>
</dbReference>
<evidence type="ECO:0000259" key="1">
    <source>
        <dbReference type="PROSITE" id="PS51352"/>
    </source>
</evidence>
<dbReference type="Pfam" id="PF00578">
    <property type="entry name" value="AhpC-TSA"/>
    <property type="match status" value="1"/>
</dbReference>
<evidence type="ECO:0000313" key="2">
    <source>
        <dbReference type="EMBL" id="ATA92821.1"/>
    </source>
</evidence>
<dbReference type="InterPro" id="IPR013766">
    <property type="entry name" value="Thioredoxin_domain"/>
</dbReference>
<reference evidence="3" key="1">
    <citation type="submission" date="2017-06" db="EMBL/GenBank/DDBJ databases">
        <title>Capnocytophaga spp. assemblies.</title>
        <authorList>
            <person name="Gulvik C.A."/>
        </authorList>
    </citation>
    <scope>NUCLEOTIDE SEQUENCE [LARGE SCALE GENOMIC DNA]</scope>
    <source>
        <strain evidence="3">H5594</strain>
    </source>
</reference>
<feature type="domain" description="Thioredoxin" evidence="1">
    <location>
        <begin position="10"/>
        <end position="151"/>
    </location>
</feature>
<proteinExistence type="predicted"/>
<dbReference type="InterPro" id="IPR000866">
    <property type="entry name" value="AhpC/TSA"/>
</dbReference>